<sequence>MRELTNNWQLPSIVPITGTHSRKYSRSTSMVSNSQLQYRIIAAYDAATYESAGGQLPVSYANVAMPYPRRWSEKWKRYGPMRPWTSVLGLCRHNVTTWCMLLARVRWTLRRMRWLLPIAGACIWSVWTTCGGCQCVSVSGAWSSAVLP</sequence>
<gene>
    <name evidence="1" type="ORF">P174DRAFT_239329</name>
</gene>
<dbReference type="RefSeq" id="XP_024680073.1">
    <property type="nucleotide sequence ID" value="XM_024821427.1"/>
</dbReference>
<evidence type="ECO:0000313" key="1">
    <source>
        <dbReference type="EMBL" id="PKX91478.1"/>
    </source>
</evidence>
<dbReference type="EMBL" id="MSZS01000006">
    <property type="protein sequence ID" value="PKX91478.1"/>
    <property type="molecule type" value="Genomic_DNA"/>
</dbReference>
<proteinExistence type="predicted"/>
<evidence type="ECO:0000313" key="2">
    <source>
        <dbReference type="Proteomes" id="UP000234474"/>
    </source>
</evidence>
<organism evidence="1 2">
    <name type="scientific">Aspergillus novofumigatus (strain IBT 16806)</name>
    <dbReference type="NCBI Taxonomy" id="1392255"/>
    <lineage>
        <taxon>Eukaryota</taxon>
        <taxon>Fungi</taxon>
        <taxon>Dikarya</taxon>
        <taxon>Ascomycota</taxon>
        <taxon>Pezizomycotina</taxon>
        <taxon>Eurotiomycetes</taxon>
        <taxon>Eurotiomycetidae</taxon>
        <taxon>Eurotiales</taxon>
        <taxon>Aspergillaceae</taxon>
        <taxon>Aspergillus</taxon>
        <taxon>Aspergillus subgen. Fumigati</taxon>
    </lineage>
</organism>
<keyword evidence="2" id="KW-1185">Reference proteome</keyword>
<dbReference type="Proteomes" id="UP000234474">
    <property type="component" value="Unassembled WGS sequence"/>
</dbReference>
<name>A0A2I1C1H1_ASPN1</name>
<protein>
    <submittedName>
        <fullName evidence="1">Uncharacterized protein</fullName>
    </submittedName>
</protein>
<dbReference type="VEuPathDB" id="FungiDB:P174DRAFT_239329"/>
<comment type="caution">
    <text evidence="1">The sequence shown here is derived from an EMBL/GenBank/DDBJ whole genome shotgun (WGS) entry which is preliminary data.</text>
</comment>
<dbReference type="GeneID" id="36528753"/>
<dbReference type="AlphaFoldDB" id="A0A2I1C1H1"/>
<reference evidence="2" key="1">
    <citation type="journal article" date="2018" name="Proc. Natl. Acad. Sci. U.S.A.">
        <title>Linking secondary metabolites to gene clusters through genome sequencing of six diverse Aspergillus species.</title>
        <authorList>
            <person name="Kaerboelling I."/>
            <person name="Vesth T.C."/>
            <person name="Frisvad J.C."/>
            <person name="Nybo J.L."/>
            <person name="Theobald S."/>
            <person name="Kuo A."/>
            <person name="Bowyer P."/>
            <person name="Matsuda Y."/>
            <person name="Mondo S."/>
            <person name="Lyhne E.K."/>
            <person name="Kogle M.E."/>
            <person name="Clum A."/>
            <person name="Lipzen A."/>
            <person name="Salamov A."/>
            <person name="Ngan C.Y."/>
            <person name="Daum C."/>
            <person name="Chiniquy J."/>
            <person name="Barry K."/>
            <person name="LaButti K."/>
            <person name="Haridas S."/>
            <person name="Simmons B.A."/>
            <person name="Magnuson J.K."/>
            <person name="Mortensen U.H."/>
            <person name="Larsen T.O."/>
            <person name="Grigoriev I.V."/>
            <person name="Baker S.E."/>
            <person name="Andersen M.R."/>
        </authorList>
    </citation>
    <scope>NUCLEOTIDE SEQUENCE [LARGE SCALE GENOMIC DNA]</scope>
    <source>
        <strain evidence="2">IBT 16806</strain>
    </source>
</reference>
<accession>A0A2I1C1H1</accession>